<keyword evidence="1" id="KW-0812">Transmembrane</keyword>
<keyword evidence="1" id="KW-0472">Membrane</keyword>
<keyword evidence="1" id="KW-1133">Transmembrane helix</keyword>
<accession>A0A4R1Y3C3</accession>
<dbReference type="OrthoDB" id="6697892at2"/>
<feature type="transmembrane region" description="Helical" evidence="1">
    <location>
        <begin position="7"/>
        <end position="30"/>
    </location>
</feature>
<evidence type="ECO:0000313" key="2">
    <source>
        <dbReference type="EMBL" id="TCM70799.1"/>
    </source>
</evidence>
<evidence type="ECO:0000313" key="3">
    <source>
        <dbReference type="Proteomes" id="UP000294963"/>
    </source>
</evidence>
<evidence type="ECO:0000256" key="1">
    <source>
        <dbReference type="SAM" id="Phobius"/>
    </source>
</evidence>
<sequence length="83" mass="9290">MSLKKTILFSTLAVLIAIIGLVFFYSYMIYGIHPSDEGNISTSCEYDTIKKEFTSIKIITIKNGKRVITEGTEADCSNLNFNN</sequence>
<dbReference type="Proteomes" id="UP000294963">
    <property type="component" value="Unassembled WGS sequence"/>
</dbReference>
<organism evidence="2 3">
    <name type="scientific">Acinetobacter calcoaceticus</name>
    <dbReference type="NCBI Taxonomy" id="471"/>
    <lineage>
        <taxon>Bacteria</taxon>
        <taxon>Pseudomonadati</taxon>
        <taxon>Pseudomonadota</taxon>
        <taxon>Gammaproteobacteria</taxon>
        <taxon>Moraxellales</taxon>
        <taxon>Moraxellaceae</taxon>
        <taxon>Acinetobacter</taxon>
        <taxon>Acinetobacter calcoaceticus/baumannii complex</taxon>
    </lineage>
</organism>
<comment type="caution">
    <text evidence="2">The sequence shown here is derived from an EMBL/GenBank/DDBJ whole genome shotgun (WGS) entry which is preliminary data.</text>
</comment>
<proteinExistence type="predicted"/>
<name>A0A4R1Y3C3_ACICA</name>
<dbReference type="AlphaFoldDB" id="A0A4R1Y3C3"/>
<reference evidence="2 3" key="1">
    <citation type="submission" date="2019-03" db="EMBL/GenBank/DDBJ databases">
        <title>Genomic analyses of the natural microbiome of Caenorhabditis elegans.</title>
        <authorList>
            <person name="Samuel B."/>
        </authorList>
    </citation>
    <scope>NUCLEOTIDE SEQUENCE [LARGE SCALE GENOMIC DNA]</scope>
    <source>
        <strain evidence="2 3">JUb89</strain>
    </source>
</reference>
<keyword evidence="3" id="KW-1185">Reference proteome</keyword>
<protein>
    <submittedName>
        <fullName evidence="2">Uncharacterized protein</fullName>
    </submittedName>
</protein>
<gene>
    <name evidence="2" type="ORF">EC844_10168</name>
</gene>
<dbReference type="EMBL" id="SLVJ01000001">
    <property type="protein sequence ID" value="TCM70799.1"/>
    <property type="molecule type" value="Genomic_DNA"/>
</dbReference>